<evidence type="ECO:0000256" key="11">
    <source>
        <dbReference type="ARBA" id="ARBA00023128"/>
    </source>
</evidence>
<dbReference type="Pfam" id="PF00036">
    <property type="entry name" value="EF-hand_1"/>
    <property type="match status" value="1"/>
</dbReference>
<keyword evidence="7" id="KW-0999">Mitochondrion inner membrane</keyword>
<organism evidence="16">
    <name type="scientific">Anthurium amnicola</name>
    <dbReference type="NCBI Taxonomy" id="1678845"/>
    <lineage>
        <taxon>Eukaryota</taxon>
        <taxon>Viridiplantae</taxon>
        <taxon>Streptophyta</taxon>
        <taxon>Embryophyta</taxon>
        <taxon>Tracheophyta</taxon>
        <taxon>Spermatophyta</taxon>
        <taxon>Magnoliopsida</taxon>
        <taxon>Liliopsida</taxon>
        <taxon>Araceae</taxon>
        <taxon>Pothoideae</taxon>
        <taxon>Potheae</taxon>
        <taxon>Anthurium</taxon>
    </lineage>
</organism>
<dbReference type="Pfam" id="PF13833">
    <property type="entry name" value="EF-hand_8"/>
    <property type="match status" value="1"/>
</dbReference>
<feature type="domain" description="EF-hand" evidence="15">
    <location>
        <begin position="510"/>
        <end position="545"/>
    </location>
</feature>
<accession>A0A1D1Y8E4</accession>
<dbReference type="SMART" id="SM00054">
    <property type="entry name" value="EFh"/>
    <property type="match status" value="3"/>
</dbReference>
<dbReference type="GO" id="GO:1990246">
    <property type="term" value="C:uniplex complex"/>
    <property type="evidence" value="ECO:0007669"/>
    <property type="project" value="TreeGrafter"/>
</dbReference>
<keyword evidence="4" id="KW-0109">Calcium transport</keyword>
<dbReference type="Pfam" id="PF13202">
    <property type="entry name" value="EF-hand_5"/>
    <property type="match status" value="1"/>
</dbReference>
<keyword evidence="11" id="KW-0496">Mitochondrion</keyword>
<dbReference type="PROSITE" id="PS50222">
    <property type="entry name" value="EF_HAND_2"/>
    <property type="match status" value="2"/>
</dbReference>
<dbReference type="InterPro" id="IPR039800">
    <property type="entry name" value="MICU1/2/3"/>
</dbReference>
<feature type="non-terminal residue" evidence="16">
    <location>
        <position position="1"/>
    </location>
</feature>
<keyword evidence="5" id="KW-0479">Metal-binding</keyword>
<keyword evidence="12" id="KW-0472">Membrane</keyword>
<evidence type="ECO:0000259" key="15">
    <source>
        <dbReference type="PROSITE" id="PS50222"/>
    </source>
</evidence>
<comment type="subcellular location">
    <subcellularLocation>
        <location evidence="1">Mitochondrion inner membrane</location>
    </subcellularLocation>
    <subcellularLocation>
        <location evidence="2">Mitochondrion intermembrane space</location>
    </subcellularLocation>
</comment>
<dbReference type="PANTHER" id="PTHR12294">
    <property type="entry name" value="EF HAND DOMAIN FAMILY A1,A2-RELATED"/>
    <property type="match status" value="1"/>
</dbReference>
<proteinExistence type="inferred from homology"/>
<evidence type="ECO:0000256" key="13">
    <source>
        <dbReference type="ARBA" id="ARBA00038333"/>
    </source>
</evidence>
<dbReference type="InterPro" id="IPR018247">
    <property type="entry name" value="EF_Hand_1_Ca_BS"/>
</dbReference>
<evidence type="ECO:0000256" key="5">
    <source>
        <dbReference type="ARBA" id="ARBA00022723"/>
    </source>
</evidence>
<dbReference type="InterPro" id="IPR011992">
    <property type="entry name" value="EF-hand-dom_pair"/>
</dbReference>
<sequence>SLSLSLSRTVHVRPTSSSLETHPSTHPTTAPFLRSCLPLSGNLSLEVSFPSPSRAHLSTVYQTGSSSMPSPPLWAPLKRSSPSVLRIPGIQLPGQGRYFAAAAPGAGDAGGAPHAGFVGVKAPASSPSPDRDIGGFLKAVTGIAACGSGLGLWLASSDSSPSSSPVSSPPEAASFLGFFGRDPRADPEEGYALVPDAGREKKPGYLFGDAYRRKVFFNYEKRIRMLSPPEKVFEYFASFRTPEGEVCMTPADLMRAVVPVFPPSESSLVREGYLRGERHPGELHCAPSTFFMLFDTNSDGLISFPEYIFFVTLLSIPESSFSIAFKMFDVDNNGEIEKEEFKKVMALMRSHNRQGACHKDGLRTGLKVGKSVEDGGLVEYFFRKDGTGYLQHAKFVEFLRDLHEEILHLEFAHYDCKSRGTISAKDFALSMVASSEISYINMFLDRVEQLDNDPNLKDMCITFEEFKAFSDLRSRLQELELALFCYGKMNGLLTKQDFQRAASAVCGIFLTDNVVDVVFHVFDVNRDGNLSSEEFLRALHRREIYMRQPTSTGITSRWLNCARTSSLAQMLL</sequence>
<dbReference type="GO" id="GO:0051560">
    <property type="term" value="P:mitochondrial calcium ion homeostasis"/>
    <property type="evidence" value="ECO:0007669"/>
    <property type="project" value="TreeGrafter"/>
</dbReference>
<gene>
    <name evidence="16" type="primary">micu1_1</name>
    <name evidence="16" type="ORF">g.51770</name>
</gene>
<keyword evidence="6" id="KW-0677">Repeat</keyword>
<evidence type="ECO:0000256" key="4">
    <source>
        <dbReference type="ARBA" id="ARBA00022568"/>
    </source>
</evidence>
<evidence type="ECO:0000256" key="6">
    <source>
        <dbReference type="ARBA" id="ARBA00022737"/>
    </source>
</evidence>
<evidence type="ECO:0000256" key="14">
    <source>
        <dbReference type="SAM" id="MobiDB-lite"/>
    </source>
</evidence>
<keyword evidence="3" id="KW-0813">Transport</keyword>
<feature type="region of interest" description="Disordered" evidence="14">
    <location>
        <begin position="1"/>
        <end position="30"/>
    </location>
</feature>
<dbReference type="GO" id="GO:0005758">
    <property type="term" value="C:mitochondrial intermembrane space"/>
    <property type="evidence" value="ECO:0007669"/>
    <property type="project" value="UniProtKB-SubCell"/>
</dbReference>
<reference evidence="16" key="1">
    <citation type="submission" date="2015-07" db="EMBL/GenBank/DDBJ databases">
        <title>Transcriptome Assembly of Anthurium amnicola.</title>
        <authorList>
            <person name="Suzuki J."/>
        </authorList>
    </citation>
    <scope>NUCLEOTIDE SEQUENCE</scope>
</reference>
<protein>
    <submittedName>
        <fullName evidence="16">Calcium uptake protein 1, mitochondrial</fullName>
    </submittedName>
</protein>
<evidence type="ECO:0000256" key="8">
    <source>
        <dbReference type="ARBA" id="ARBA00022837"/>
    </source>
</evidence>
<dbReference type="AlphaFoldDB" id="A0A1D1Y8E4"/>
<dbReference type="CDD" id="cd00051">
    <property type="entry name" value="EFh"/>
    <property type="match status" value="1"/>
</dbReference>
<evidence type="ECO:0000256" key="7">
    <source>
        <dbReference type="ARBA" id="ARBA00022792"/>
    </source>
</evidence>
<keyword evidence="8" id="KW-0106">Calcium</keyword>
<evidence type="ECO:0000313" key="16">
    <source>
        <dbReference type="EMBL" id="JAT50910.1"/>
    </source>
</evidence>
<evidence type="ECO:0000256" key="12">
    <source>
        <dbReference type="ARBA" id="ARBA00023136"/>
    </source>
</evidence>
<keyword evidence="9" id="KW-0809">Transit peptide</keyword>
<name>A0A1D1Y8E4_9ARAE</name>
<dbReference type="EMBL" id="GDJX01017026">
    <property type="protein sequence ID" value="JAT50910.1"/>
    <property type="molecule type" value="Transcribed_RNA"/>
</dbReference>
<evidence type="ECO:0000256" key="1">
    <source>
        <dbReference type="ARBA" id="ARBA00004273"/>
    </source>
</evidence>
<evidence type="ECO:0000256" key="10">
    <source>
        <dbReference type="ARBA" id="ARBA00023065"/>
    </source>
</evidence>
<evidence type="ECO:0000256" key="2">
    <source>
        <dbReference type="ARBA" id="ARBA00004569"/>
    </source>
</evidence>
<dbReference type="PANTHER" id="PTHR12294:SF1">
    <property type="entry name" value="CALCIUM UPTAKE PROTEIN 1, MITOCHONDRIAL"/>
    <property type="match status" value="1"/>
</dbReference>
<comment type="similarity">
    <text evidence="13">Belongs to the MICU1 family. MICU1 subfamily.</text>
</comment>
<dbReference type="GO" id="GO:0036444">
    <property type="term" value="P:calcium import into the mitochondrion"/>
    <property type="evidence" value="ECO:0007669"/>
    <property type="project" value="TreeGrafter"/>
</dbReference>
<dbReference type="PROSITE" id="PS00018">
    <property type="entry name" value="EF_HAND_1"/>
    <property type="match status" value="2"/>
</dbReference>
<feature type="domain" description="EF-hand" evidence="15">
    <location>
        <begin position="316"/>
        <end position="351"/>
    </location>
</feature>
<keyword evidence="10" id="KW-0406">Ion transport</keyword>
<dbReference type="SUPFAM" id="SSF47473">
    <property type="entry name" value="EF-hand"/>
    <property type="match status" value="2"/>
</dbReference>
<dbReference type="GO" id="GO:0005509">
    <property type="term" value="F:calcium ion binding"/>
    <property type="evidence" value="ECO:0007669"/>
    <property type="project" value="InterPro"/>
</dbReference>
<dbReference type="CDD" id="cd15900">
    <property type="entry name" value="EFh_MICU"/>
    <property type="match status" value="1"/>
</dbReference>
<dbReference type="Gene3D" id="1.10.238.10">
    <property type="entry name" value="EF-hand"/>
    <property type="match status" value="3"/>
</dbReference>
<dbReference type="InterPro" id="IPR002048">
    <property type="entry name" value="EF_hand_dom"/>
</dbReference>
<evidence type="ECO:0000256" key="9">
    <source>
        <dbReference type="ARBA" id="ARBA00022946"/>
    </source>
</evidence>
<evidence type="ECO:0000256" key="3">
    <source>
        <dbReference type="ARBA" id="ARBA00022448"/>
    </source>
</evidence>
<feature type="compositionally biased region" description="Polar residues" evidence="14">
    <location>
        <begin position="1"/>
        <end position="28"/>
    </location>
</feature>